<dbReference type="SUPFAM" id="SSF46689">
    <property type="entry name" value="Homeodomain-like"/>
    <property type="match status" value="1"/>
</dbReference>
<dbReference type="Proteomes" id="UP000195440">
    <property type="component" value="Unassembled WGS sequence"/>
</dbReference>
<dbReference type="PANTHER" id="PTHR47506:SF1">
    <property type="entry name" value="HTH-TYPE TRANSCRIPTIONAL REGULATOR YJDC"/>
    <property type="match status" value="1"/>
</dbReference>
<gene>
    <name evidence="6" type="ORF">AUC60_13575</name>
</gene>
<keyword evidence="7" id="KW-1185">Reference proteome</keyword>
<dbReference type="OrthoDB" id="270177at2"/>
<evidence type="ECO:0000256" key="4">
    <source>
        <dbReference type="PROSITE-ProRule" id="PRU00335"/>
    </source>
</evidence>
<keyword evidence="2 4" id="KW-0238">DNA-binding</keyword>
<dbReference type="PANTHER" id="PTHR47506">
    <property type="entry name" value="TRANSCRIPTIONAL REGULATORY PROTEIN"/>
    <property type="match status" value="1"/>
</dbReference>
<sequence>MNDKIRQRRPAFDREAGVATAQAMFHQHGFDAVSLTDLVEAMDIKPPSFYAAYGSKAELFEKAMLRYASEHALPLDKLLAPDRPVSEALTALLVAAAKQYGKDPILRGCMITEGMRADDEVARNMAQTLADGGIKAIRDYLDRVLPDKAQCLTDYLSINLRGLSAAACNGMPRKRLIEVAQTAGRFIAHELASSQAAELPFRDDRPDDATG</sequence>
<organism evidence="6 7">
    <name type="scientific">Pseudomonas caspiana</name>
    <dbReference type="NCBI Taxonomy" id="1451454"/>
    <lineage>
        <taxon>Bacteria</taxon>
        <taxon>Pseudomonadati</taxon>
        <taxon>Pseudomonadota</taxon>
        <taxon>Gammaproteobacteria</taxon>
        <taxon>Pseudomonadales</taxon>
        <taxon>Pseudomonadaceae</taxon>
        <taxon>Pseudomonas</taxon>
    </lineage>
</organism>
<name>A0A1Y3P798_9PSED</name>
<dbReference type="Gene3D" id="1.10.10.60">
    <property type="entry name" value="Homeodomain-like"/>
    <property type="match status" value="1"/>
</dbReference>
<feature type="DNA-binding region" description="H-T-H motif" evidence="4">
    <location>
        <begin position="34"/>
        <end position="53"/>
    </location>
</feature>
<dbReference type="InterPro" id="IPR001647">
    <property type="entry name" value="HTH_TetR"/>
</dbReference>
<dbReference type="InterPro" id="IPR009057">
    <property type="entry name" value="Homeodomain-like_sf"/>
</dbReference>
<keyword evidence="1" id="KW-0805">Transcription regulation</keyword>
<evidence type="ECO:0000256" key="1">
    <source>
        <dbReference type="ARBA" id="ARBA00023015"/>
    </source>
</evidence>
<dbReference type="GO" id="GO:0003677">
    <property type="term" value="F:DNA binding"/>
    <property type="evidence" value="ECO:0007669"/>
    <property type="project" value="UniProtKB-UniRule"/>
</dbReference>
<evidence type="ECO:0000313" key="7">
    <source>
        <dbReference type="Proteomes" id="UP000195440"/>
    </source>
</evidence>
<feature type="domain" description="HTH tetR-type" evidence="5">
    <location>
        <begin position="11"/>
        <end position="71"/>
    </location>
</feature>
<dbReference type="RefSeq" id="WP_087268340.1">
    <property type="nucleotide sequence ID" value="NZ_CP167995.1"/>
</dbReference>
<evidence type="ECO:0000256" key="2">
    <source>
        <dbReference type="ARBA" id="ARBA00023125"/>
    </source>
</evidence>
<dbReference type="SUPFAM" id="SSF48498">
    <property type="entry name" value="Tetracyclin repressor-like, C-terminal domain"/>
    <property type="match status" value="1"/>
</dbReference>
<comment type="caution">
    <text evidence="6">The sequence shown here is derived from an EMBL/GenBank/DDBJ whole genome shotgun (WGS) entry which is preliminary data.</text>
</comment>
<accession>A0A1Y3P798</accession>
<dbReference type="AlphaFoldDB" id="A0A1Y3P798"/>
<dbReference type="Pfam" id="PF00440">
    <property type="entry name" value="TetR_N"/>
    <property type="match status" value="1"/>
</dbReference>
<evidence type="ECO:0000313" key="6">
    <source>
        <dbReference type="EMBL" id="OUM73423.1"/>
    </source>
</evidence>
<evidence type="ECO:0000256" key="3">
    <source>
        <dbReference type="ARBA" id="ARBA00023163"/>
    </source>
</evidence>
<evidence type="ECO:0000259" key="5">
    <source>
        <dbReference type="PROSITE" id="PS50977"/>
    </source>
</evidence>
<keyword evidence="3" id="KW-0804">Transcription</keyword>
<dbReference type="InterPro" id="IPR036271">
    <property type="entry name" value="Tet_transcr_reg_TetR-rel_C_sf"/>
</dbReference>
<proteinExistence type="predicted"/>
<reference evidence="6 7" key="1">
    <citation type="journal article" date="2017" name="Syst. Appl. Microbiol.">
        <title>Pseudomonas caspiana sp. nov., a citrus pathogen in the Pseudomonas syringae phylogenetic group.</title>
        <authorList>
            <person name="Busquets A."/>
            <person name="Gomila M."/>
            <person name="Beiki F."/>
            <person name="Mulet M."/>
            <person name="Rahimian H."/>
            <person name="Garcia-Valdes E."/>
            <person name="Lalucat J."/>
        </authorList>
    </citation>
    <scope>NUCLEOTIDE SEQUENCE [LARGE SCALE GENOMIC DNA]</scope>
    <source>
        <strain evidence="6 7">FBF102</strain>
    </source>
</reference>
<dbReference type="PROSITE" id="PS50977">
    <property type="entry name" value="HTH_TETR_2"/>
    <property type="match status" value="1"/>
</dbReference>
<dbReference type="EMBL" id="LOHF01000010">
    <property type="protein sequence ID" value="OUM73423.1"/>
    <property type="molecule type" value="Genomic_DNA"/>
</dbReference>
<dbReference type="Gene3D" id="1.10.357.10">
    <property type="entry name" value="Tetracycline Repressor, domain 2"/>
    <property type="match status" value="1"/>
</dbReference>
<protein>
    <submittedName>
        <fullName evidence="6">AraC family transcriptional regulator</fullName>
    </submittedName>
</protein>